<name>A0AAJ0BJG5_9PEZI</name>
<dbReference type="InterPro" id="IPR037171">
    <property type="entry name" value="NagB/RpiA_transferase-like"/>
</dbReference>
<comment type="similarity">
    <text evidence="2 9">Belongs to the eIF-2B alpha/beta/delta subunits family.</text>
</comment>
<protein>
    <recommendedName>
        <fullName evidence="6">Translation initiation factor eIF2B subunit alpha</fullName>
    </recommendedName>
    <alternativeName>
        <fullName evidence="7">eIF2B GDP-GTP exchange factor subunit alpha</fullName>
    </alternativeName>
</protein>
<dbReference type="PANTHER" id="PTHR45860:SF1">
    <property type="entry name" value="TRANSLATION INITIATION FACTOR EIF-2B SUBUNIT ALPHA"/>
    <property type="match status" value="1"/>
</dbReference>
<evidence type="ECO:0000256" key="3">
    <source>
        <dbReference type="ARBA" id="ARBA00022490"/>
    </source>
</evidence>
<feature type="region of interest" description="Disordered" evidence="10">
    <location>
        <begin position="1"/>
        <end position="38"/>
    </location>
</feature>
<organism evidence="11 12">
    <name type="scientific">Echria macrotheca</name>
    <dbReference type="NCBI Taxonomy" id="438768"/>
    <lineage>
        <taxon>Eukaryota</taxon>
        <taxon>Fungi</taxon>
        <taxon>Dikarya</taxon>
        <taxon>Ascomycota</taxon>
        <taxon>Pezizomycotina</taxon>
        <taxon>Sordariomycetes</taxon>
        <taxon>Sordariomycetidae</taxon>
        <taxon>Sordariales</taxon>
        <taxon>Schizotheciaceae</taxon>
        <taxon>Echria</taxon>
    </lineage>
</organism>
<dbReference type="Proteomes" id="UP001239445">
    <property type="component" value="Unassembled WGS sequence"/>
</dbReference>
<dbReference type="PANTHER" id="PTHR45860">
    <property type="entry name" value="TRANSLATION INITIATION FACTOR EIF-2B SUBUNIT ALPHA"/>
    <property type="match status" value="1"/>
</dbReference>
<keyword evidence="4" id="KW-0396">Initiation factor</keyword>
<dbReference type="Pfam" id="PF01008">
    <property type="entry name" value="IF-2B"/>
    <property type="match status" value="1"/>
</dbReference>
<evidence type="ECO:0000256" key="9">
    <source>
        <dbReference type="RuleBase" id="RU003814"/>
    </source>
</evidence>
<keyword evidence="5" id="KW-0648">Protein biosynthesis</keyword>
<gene>
    <name evidence="11" type="ORF">QBC47DRAFT_420305</name>
</gene>
<evidence type="ECO:0000256" key="7">
    <source>
        <dbReference type="ARBA" id="ARBA00044236"/>
    </source>
</evidence>
<dbReference type="AlphaFoldDB" id="A0AAJ0BJG5"/>
<comment type="subcellular location">
    <subcellularLocation>
        <location evidence="1">Cytoplasm</location>
        <location evidence="1">Cytosol</location>
    </subcellularLocation>
</comment>
<evidence type="ECO:0000256" key="1">
    <source>
        <dbReference type="ARBA" id="ARBA00004514"/>
    </source>
</evidence>
<evidence type="ECO:0000256" key="4">
    <source>
        <dbReference type="ARBA" id="ARBA00022540"/>
    </source>
</evidence>
<reference evidence="11" key="1">
    <citation type="submission" date="2023-06" db="EMBL/GenBank/DDBJ databases">
        <title>Genome-scale phylogeny and comparative genomics of the fungal order Sordariales.</title>
        <authorList>
            <consortium name="Lawrence Berkeley National Laboratory"/>
            <person name="Hensen N."/>
            <person name="Bonometti L."/>
            <person name="Westerberg I."/>
            <person name="Brannstrom I.O."/>
            <person name="Guillou S."/>
            <person name="Cros-Aarteil S."/>
            <person name="Calhoun S."/>
            <person name="Haridas S."/>
            <person name="Kuo A."/>
            <person name="Mondo S."/>
            <person name="Pangilinan J."/>
            <person name="Riley R."/>
            <person name="Labutti K."/>
            <person name="Andreopoulos B."/>
            <person name="Lipzen A."/>
            <person name="Chen C."/>
            <person name="Yanf M."/>
            <person name="Daum C."/>
            <person name="Ng V."/>
            <person name="Clum A."/>
            <person name="Steindorff A."/>
            <person name="Ohm R."/>
            <person name="Martin F."/>
            <person name="Silar P."/>
            <person name="Natvig D."/>
            <person name="Lalanne C."/>
            <person name="Gautier V."/>
            <person name="Ament-Velasquez S.L."/>
            <person name="Kruys A."/>
            <person name="Hutchinson M.I."/>
            <person name="Powell A.J."/>
            <person name="Barry K."/>
            <person name="Miller A.N."/>
            <person name="Grigoriev I.V."/>
            <person name="Debuchy R."/>
            <person name="Gladieux P."/>
            <person name="Thoren M.H."/>
            <person name="Johannesson H."/>
        </authorList>
    </citation>
    <scope>NUCLEOTIDE SEQUENCE</scope>
    <source>
        <strain evidence="11">PSN4</strain>
    </source>
</reference>
<accession>A0AAJ0BJG5</accession>
<dbReference type="Gene3D" id="1.20.120.1070">
    <property type="entry name" value="Translation initiation factor eIF-2B, N-terminal domain"/>
    <property type="match status" value="1"/>
</dbReference>
<dbReference type="GO" id="GO:0003743">
    <property type="term" value="F:translation initiation factor activity"/>
    <property type="evidence" value="ECO:0007669"/>
    <property type="project" value="UniProtKB-KW"/>
</dbReference>
<keyword evidence="12" id="KW-1185">Reference proteome</keyword>
<dbReference type="SUPFAM" id="SSF100950">
    <property type="entry name" value="NagB/RpiA/CoA transferase-like"/>
    <property type="match status" value="1"/>
</dbReference>
<keyword evidence="3" id="KW-0963">Cytoplasm</keyword>
<evidence type="ECO:0000256" key="5">
    <source>
        <dbReference type="ARBA" id="ARBA00022917"/>
    </source>
</evidence>
<evidence type="ECO:0000256" key="2">
    <source>
        <dbReference type="ARBA" id="ARBA00007251"/>
    </source>
</evidence>
<evidence type="ECO:0000256" key="8">
    <source>
        <dbReference type="ARBA" id="ARBA00046432"/>
    </source>
</evidence>
<dbReference type="GO" id="GO:0005085">
    <property type="term" value="F:guanyl-nucleotide exchange factor activity"/>
    <property type="evidence" value="ECO:0007669"/>
    <property type="project" value="TreeGrafter"/>
</dbReference>
<evidence type="ECO:0000256" key="10">
    <source>
        <dbReference type="SAM" id="MobiDB-lite"/>
    </source>
</evidence>
<dbReference type="GO" id="GO:0005829">
    <property type="term" value="C:cytosol"/>
    <property type="evidence" value="ECO:0007669"/>
    <property type="project" value="UniProtKB-SubCell"/>
</dbReference>
<dbReference type="InterPro" id="IPR042528">
    <property type="entry name" value="elF-2B_alpha_N"/>
</dbReference>
<comment type="caution">
    <text evidence="11">The sequence shown here is derived from an EMBL/GenBank/DDBJ whole genome shotgun (WGS) entry which is preliminary data.</text>
</comment>
<dbReference type="EMBL" id="MU839828">
    <property type="protein sequence ID" value="KAK1759316.1"/>
    <property type="molecule type" value="Genomic_DNA"/>
</dbReference>
<dbReference type="InterPro" id="IPR042529">
    <property type="entry name" value="IF_2B-like_C"/>
</dbReference>
<dbReference type="GO" id="GO:0005851">
    <property type="term" value="C:eukaryotic translation initiation factor 2B complex"/>
    <property type="evidence" value="ECO:0007669"/>
    <property type="project" value="TreeGrafter"/>
</dbReference>
<dbReference type="Gene3D" id="3.40.50.10470">
    <property type="entry name" value="Translation initiation factor eif-2b, domain 2"/>
    <property type="match status" value="1"/>
</dbReference>
<dbReference type="InterPro" id="IPR051501">
    <property type="entry name" value="eIF2B_alpha/beta/delta"/>
</dbReference>
<evidence type="ECO:0000313" key="12">
    <source>
        <dbReference type="Proteomes" id="UP001239445"/>
    </source>
</evidence>
<dbReference type="InterPro" id="IPR000649">
    <property type="entry name" value="IF-2B-related"/>
</dbReference>
<evidence type="ECO:0000313" key="11">
    <source>
        <dbReference type="EMBL" id="KAK1759316.1"/>
    </source>
</evidence>
<sequence length="364" mass="40042">MASDKPTEEAPGVDEPRDVEIGVEDLSLDPGTGATASAPAQTEDFDIVAFYNELLVSNPDMTMAVAALEALIEVLRTIPLETSMETVEVVRKQKQALVTSTLNPLPVLAGADIFEQYLLRSLRGQPAADTDRVMSFEQTRSHLVLNRQEFAINARKARDGIATHGCKYIKSGRVVLAAGGSRAVTQILLRAASFHDRHFKVIWVDDESPNAYKSLKSLFDVGLEVEVINPRKVAYVLGNCKDINVVLVGAEAILQNGGIISRMGTSQIAHLTRTVKGSMKRFLVAAETHKIVRKTPLSHPIINRLGIRQKDFSGFDKVGVEVEEALLRQDDEVDYTDPDLIDGIITELGMKTTSQIWEMVDDYI</sequence>
<evidence type="ECO:0000256" key="6">
    <source>
        <dbReference type="ARBA" id="ARBA00044208"/>
    </source>
</evidence>
<feature type="compositionally biased region" description="Basic and acidic residues" evidence="10">
    <location>
        <begin position="1"/>
        <end position="20"/>
    </location>
</feature>
<proteinExistence type="inferred from homology"/>
<comment type="subunit">
    <text evidence="8">Component of the translation initiation factor 2B (eIF2B) complex which is a heterodecamer of two sets of five different subunits: alpha, beta, gamma, delta and epsilon. Subunits alpha, beta and delta comprise a regulatory subcomplex and subunits epsilon and gamma comprise a catalytic subcomplex. Within the complex, the hexameric regulatory complex resides at the center, with the two heterodimeric catalytic subcomplexes bound on opposite sides.</text>
</comment>